<dbReference type="EMBL" id="JAPVES010000030">
    <property type="protein sequence ID" value="MCZ3372200.1"/>
    <property type="molecule type" value="Genomic_DNA"/>
</dbReference>
<protein>
    <submittedName>
        <fullName evidence="1">DUF2119 domain-containing protein</fullName>
    </submittedName>
</protein>
<evidence type="ECO:0000313" key="2">
    <source>
        <dbReference type="EMBL" id="MCZ3372200.1"/>
    </source>
</evidence>
<proteinExistence type="predicted"/>
<name>A0A9E4ZVL5_9EURY</name>
<dbReference type="PIRSF" id="PIRSF005919">
    <property type="entry name" value="UCP005919"/>
    <property type="match status" value="1"/>
</dbReference>
<dbReference type="InterPro" id="IPR019218">
    <property type="entry name" value="DUF2119"/>
</dbReference>
<organism evidence="1 3">
    <name type="scientific">Methanobacterium veterum</name>
    <dbReference type="NCBI Taxonomy" id="408577"/>
    <lineage>
        <taxon>Archaea</taxon>
        <taxon>Methanobacteriati</taxon>
        <taxon>Methanobacteriota</taxon>
        <taxon>Methanomada group</taxon>
        <taxon>Methanobacteria</taxon>
        <taxon>Methanobacteriales</taxon>
        <taxon>Methanobacteriaceae</taxon>
        <taxon>Methanobacterium</taxon>
    </lineage>
</organism>
<keyword evidence="3" id="KW-1185">Reference proteome</keyword>
<reference evidence="1" key="1">
    <citation type="submission" date="2022-12" db="EMBL/GenBank/DDBJ databases">
        <title>Reclassification of two methanogenic archaea species isolated from the Kolyma lowland permafrost.</title>
        <authorList>
            <person name="Trubitsyn V.E."/>
            <person name="Rivkina E.M."/>
            <person name="Shcherbakova V.A."/>
        </authorList>
    </citation>
    <scope>NUCLEOTIDE SEQUENCE</scope>
    <source>
        <strain evidence="1">M2</strain>
        <strain evidence="2">MK4</strain>
    </source>
</reference>
<dbReference type="Proteomes" id="UP001068021">
    <property type="component" value="Unassembled WGS sequence"/>
</dbReference>
<evidence type="ECO:0000313" key="3">
    <source>
        <dbReference type="Proteomes" id="UP001068021"/>
    </source>
</evidence>
<dbReference type="AlphaFoldDB" id="A0A9E4ZVL5"/>
<gene>
    <name evidence="2" type="ORF">O3H35_06100</name>
    <name evidence="1" type="ORF">O3H54_00995</name>
</gene>
<dbReference type="Pfam" id="PF09892">
    <property type="entry name" value="DUF2119"/>
    <property type="match status" value="1"/>
</dbReference>
<dbReference type="EMBL" id="JAPVER010000018">
    <property type="protein sequence ID" value="MCZ3364448.1"/>
    <property type="molecule type" value="Genomic_DNA"/>
</dbReference>
<sequence>MVVFKKIINKGNNPVRLFIGGVHGKEGLTTVDALLQISEVDVKNGSLTMYNFDKSPYISTLDRHYYGSDRGKEIVSIIRDIKPEMYVELHCYNSNSFSKLTDLNRKERTGVPPLIHLEKGVLIGSTSPYIRTSLFKEWDVCITLEIPCNYSIESLEVYLNVMKAVAGSKDKYELLDKLRADYPEQVKTAAKYAVELYWNGYPPL</sequence>
<evidence type="ECO:0000313" key="1">
    <source>
        <dbReference type="EMBL" id="MCZ3364448.1"/>
    </source>
</evidence>
<accession>A0A9E4ZVL5</accession>
<dbReference type="RefSeq" id="WP_245611165.1">
    <property type="nucleotide sequence ID" value="NZ_JAPVER010000018.1"/>
</dbReference>
<comment type="caution">
    <text evidence="1">The sequence shown here is derived from an EMBL/GenBank/DDBJ whole genome shotgun (WGS) entry which is preliminary data.</text>
</comment>
<dbReference type="Proteomes" id="UP001074446">
    <property type="component" value="Unassembled WGS sequence"/>
</dbReference>